<protein>
    <submittedName>
        <fullName evidence="3">Uncharacterized protein</fullName>
    </submittedName>
</protein>
<dbReference type="GeneID" id="14494647"/>
<dbReference type="SUPFAM" id="SSF51735">
    <property type="entry name" value="NAD(P)-binding Rossmann-fold domains"/>
    <property type="match status" value="1"/>
</dbReference>
<sequence length="432" mass="48368">MVVPTEAYDDIISLERQPIRVGMIGLHSQSGWAIKSHYPAIMQLSMCFKITALYNKSINQSMETIKDLRLKDAVAYPDLESFVSNSEVEMIVVSTHVVKHYDLLIPILQYATKNSHLKYLFVEWALGCSISQAELIYNEAAKIGIQTIICLQGRKSPYILRAKELINEGALGELNSIEIMGNGGWYGYDRPIKSPAHIYELGYGVDLVTSTFAHTIDILQYITSSYFSKVNAMVFNNIPEQYVVDENGIPTGQKLPKNVPDHLLFQGTLQSGNIPVSCSIKGGKPTKKFTKNLVIDIHGTKGDIKIEGDAGFIEMSNLVLYYSGVKINNVPTNDTPISNSNQNEVMEVHHLRNYNGVLGNIFRLYQAIADFHYSPNGGFKTGKITPFQYQGFEFNGFPTMLDALLLHRLIDNVYKSDSYNSTLDVSNIYTHP</sequence>
<dbReference type="Gene3D" id="3.40.50.720">
    <property type="entry name" value="NAD(P)-binding Rossmann-like Domain"/>
    <property type="match status" value="1"/>
</dbReference>
<dbReference type="EMBL" id="HE806317">
    <property type="protein sequence ID" value="CCH59047.1"/>
    <property type="molecule type" value="Genomic_DNA"/>
</dbReference>
<dbReference type="PANTHER" id="PTHR43708:SF1">
    <property type="entry name" value="GALACTOSE_LACTOSE METABOLISM REGULATORY PROTEIN GAL80"/>
    <property type="match status" value="1"/>
</dbReference>
<dbReference type="InterPro" id="IPR000683">
    <property type="entry name" value="Gfo/Idh/MocA-like_OxRdtase_N"/>
</dbReference>
<evidence type="ECO:0000313" key="4">
    <source>
        <dbReference type="Proteomes" id="UP000002866"/>
    </source>
</evidence>
<dbReference type="SUPFAM" id="SSF55347">
    <property type="entry name" value="Glyceraldehyde-3-phosphate dehydrogenase-like, C-terminal domain"/>
    <property type="match status" value="1"/>
</dbReference>
<dbReference type="eggNOG" id="KOG2741">
    <property type="taxonomic scope" value="Eukaryota"/>
</dbReference>
<dbReference type="InterPro" id="IPR055080">
    <property type="entry name" value="Gal80p-like_C"/>
</dbReference>
<dbReference type="HOGENOM" id="CLU_023194_25_0_1"/>
<dbReference type="STRING" id="1071380.I2GY45"/>
<name>I2GY45_HENB6</name>
<dbReference type="Pfam" id="PF22685">
    <property type="entry name" value="Gal80p_C-like"/>
    <property type="match status" value="1"/>
</dbReference>
<dbReference type="OMA" id="GEWGIQH"/>
<dbReference type="InterPro" id="IPR051317">
    <property type="entry name" value="Gfo/Idh/MocA_oxidoreduct"/>
</dbReference>
<proteinExistence type="predicted"/>
<dbReference type="OrthoDB" id="64915at2759"/>
<dbReference type="Proteomes" id="UP000002866">
    <property type="component" value="Chromosome 2"/>
</dbReference>
<gene>
    <name evidence="3" type="primary">TBLA0B02050</name>
    <name evidence="3" type="ORF">TBLA_0B02050</name>
</gene>
<dbReference type="InterPro" id="IPR036291">
    <property type="entry name" value="NAD(P)-bd_dom_sf"/>
</dbReference>
<dbReference type="KEGG" id="tbl:TBLA_0B02050"/>
<accession>I2GY45</accession>
<reference evidence="3 4" key="1">
    <citation type="journal article" date="2011" name="Proc. Natl. Acad. Sci. U.S.A.">
        <title>Evolutionary erosion of yeast sex chromosomes by mating-type switching accidents.</title>
        <authorList>
            <person name="Gordon J.L."/>
            <person name="Armisen D."/>
            <person name="Proux-Wera E."/>
            <person name="Oheigeartaigh S.S."/>
            <person name="Byrne K.P."/>
            <person name="Wolfe K.H."/>
        </authorList>
    </citation>
    <scope>NUCLEOTIDE SEQUENCE [LARGE SCALE GENOMIC DNA]</scope>
    <source>
        <strain evidence="4">ATCC 34711 / CBS 6284 / DSM 70876 / NBRC 10599 / NRRL Y-10934 / UCD 77-7</strain>
    </source>
</reference>
<keyword evidence="4" id="KW-1185">Reference proteome</keyword>
<dbReference type="PANTHER" id="PTHR43708">
    <property type="entry name" value="CONSERVED EXPRESSED OXIDOREDUCTASE (EUROFUNG)"/>
    <property type="match status" value="1"/>
</dbReference>
<dbReference type="RefSeq" id="XP_004178566.1">
    <property type="nucleotide sequence ID" value="XM_004178518.1"/>
</dbReference>
<evidence type="ECO:0000259" key="2">
    <source>
        <dbReference type="Pfam" id="PF22685"/>
    </source>
</evidence>
<evidence type="ECO:0000313" key="3">
    <source>
        <dbReference type="EMBL" id="CCH59047.1"/>
    </source>
</evidence>
<evidence type="ECO:0000259" key="1">
    <source>
        <dbReference type="Pfam" id="PF01408"/>
    </source>
</evidence>
<dbReference type="Gene3D" id="3.30.360.10">
    <property type="entry name" value="Dihydrodipicolinate Reductase, domain 2"/>
    <property type="match status" value="1"/>
</dbReference>
<dbReference type="Pfam" id="PF01408">
    <property type="entry name" value="GFO_IDH_MocA"/>
    <property type="match status" value="1"/>
</dbReference>
<feature type="domain" description="Gfo/Idh/MocA-like oxidoreductase N-terminal" evidence="1">
    <location>
        <begin position="19"/>
        <end position="112"/>
    </location>
</feature>
<organism evidence="3 4">
    <name type="scientific">Henningerozyma blattae (strain ATCC 34711 / CBS 6284 / DSM 70876 / NBRC 10599 / NRRL Y-10934 / UCD 77-7)</name>
    <name type="common">Yeast</name>
    <name type="synonym">Tetrapisispora blattae</name>
    <dbReference type="NCBI Taxonomy" id="1071380"/>
    <lineage>
        <taxon>Eukaryota</taxon>
        <taxon>Fungi</taxon>
        <taxon>Dikarya</taxon>
        <taxon>Ascomycota</taxon>
        <taxon>Saccharomycotina</taxon>
        <taxon>Saccharomycetes</taxon>
        <taxon>Saccharomycetales</taxon>
        <taxon>Saccharomycetaceae</taxon>
        <taxon>Henningerozyma</taxon>
    </lineage>
</organism>
<feature type="domain" description="Gal80p-like C-terminal" evidence="2">
    <location>
        <begin position="157"/>
        <end position="308"/>
    </location>
</feature>
<dbReference type="AlphaFoldDB" id="I2GY45"/>
<dbReference type="GO" id="GO:0000166">
    <property type="term" value="F:nucleotide binding"/>
    <property type="evidence" value="ECO:0007669"/>
    <property type="project" value="InterPro"/>
</dbReference>
<dbReference type="InParanoid" id="I2GY45"/>